<name>A0AA37W1L7_9GAMM</name>
<comment type="caution">
    <text evidence="2">The sequence shown here is derived from an EMBL/GenBank/DDBJ whole genome shotgun (WGS) entry which is preliminary data.</text>
</comment>
<dbReference type="PANTHER" id="PTHR35024">
    <property type="entry name" value="HYPOTHETICAL CYTOSOLIC PROTEIN"/>
    <property type="match status" value="1"/>
</dbReference>
<gene>
    <name evidence="2" type="ORF">GCM10007895_22490</name>
</gene>
<organism evidence="2 3">
    <name type="scientific">Paraferrimonas sedimenticola</name>
    <dbReference type="NCBI Taxonomy" id="375674"/>
    <lineage>
        <taxon>Bacteria</taxon>
        <taxon>Pseudomonadati</taxon>
        <taxon>Pseudomonadota</taxon>
        <taxon>Gammaproteobacteria</taxon>
        <taxon>Alteromonadales</taxon>
        <taxon>Ferrimonadaceae</taxon>
        <taxon>Paraferrimonas</taxon>
    </lineage>
</organism>
<dbReference type="RefSeq" id="WP_095504250.1">
    <property type="nucleotide sequence ID" value="NZ_BSNC01000005.1"/>
</dbReference>
<dbReference type="PROSITE" id="PS51257">
    <property type="entry name" value="PROKAR_LIPOPROTEIN"/>
    <property type="match status" value="1"/>
</dbReference>
<sequence length="133" mass="14256">MFKKNKPAQLTYLAQGCQVDGQLAFDGNTLIGGKVSGQVQSSADIEVENSGELSGQIQCQTLKISGKVEGSVHCQQLVIDQTGTLDGEVYCETIEIYQGGQFIGHRVKQAPNWVAAPQVEEDIDTTEISAEPA</sequence>
<protein>
    <submittedName>
        <fullName evidence="2">DUF583 domain-containing protein</fullName>
    </submittedName>
</protein>
<proteinExistence type="inferred from homology"/>
<accession>A0AA37W1L7</accession>
<dbReference type="Pfam" id="PF04519">
    <property type="entry name" value="Bactofilin"/>
    <property type="match status" value="1"/>
</dbReference>
<reference evidence="2" key="1">
    <citation type="journal article" date="2014" name="Int. J. Syst. Evol. Microbiol.">
        <title>Complete genome sequence of Corynebacterium casei LMG S-19264T (=DSM 44701T), isolated from a smear-ripened cheese.</title>
        <authorList>
            <consortium name="US DOE Joint Genome Institute (JGI-PGF)"/>
            <person name="Walter F."/>
            <person name="Albersmeier A."/>
            <person name="Kalinowski J."/>
            <person name="Ruckert C."/>
        </authorList>
    </citation>
    <scope>NUCLEOTIDE SEQUENCE</scope>
    <source>
        <strain evidence="2">NBRC 101628</strain>
    </source>
</reference>
<dbReference type="InterPro" id="IPR007607">
    <property type="entry name" value="BacA/B"/>
</dbReference>
<dbReference type="EMBL" id="BSNC01000005">
    <property type="protein sequence ID" value="GLP96943.1"/>
    <property type="molecule type" value="Genomic_DNA"/>
</dbReference>
<dbReference type="PANTHER" id="PTHR35024:SF4">
    <property type="entry name" value="POLYMER-FORMING CYTOSKELETAL PROTEIN"/>
    <property type="match status" value="1"/>
</dbReference>
<evidence type="ECO:0000313" key="3">
    <source>
        <dbReference type="Proteomes" id="UP001161422"/>
    </source>
</evidence>
<reference evidence="2" key="2">
    <citation type="submission" date="2023-01" db="EMBL/GenBank/DDBJ databases">
        <title>Draft genome sequence of Paraferrimonas sedimenticola strain NBRC 101628.</title>
        <authorList>
            <person name="Sun Q."/>
            <person name="Mori K."/>
        </authorList>
    </citation>
    <scope>NUCLEOTIDE SEQUENCE</scope>
    <source>
        <strain evidence="2">NBRC 101628</strain>
    </source>
</reference>
<evidence type="ECO:0000256" key="1">
    <source>
        <dbReference type="ARBA" id="ARBA00044755"/>
    </source>
</evidence>
<dbReference type="AlphaFoldDB" id="A0AA37W1L7"/>
<keyword evidence="3" id="KW-1185">Reference proteome</keyword>
<comment type="similarity">
    <text evidence="1">Belongs to the bactofilin family.</text>
</comment>
<dbReference type="Proteomes" id="UP001161422">
    <property type="component" value="Unassembled WGS sequence"/>
</dbReference>
<evidence type="ECO:0000313" key="2">
    <source>
        <dbReference type="EMBL" id="GLP96943.1"/>
    </source>
</evidence>